<proteinExistence type="predicted"/>
<dbReference type="PANTHER" id="PTHR46470">
    <property type="entry name" value="N-ACYLNEURAMINATE-9-PHOSPHATASE"/>
    <property type="match status" value="1"/>
</dbReference>
<dbReference type="PANTHER" id="PTHR46470:SF3">
    <property type="entry name" value="N-ACYLNEURAMINATE-9-PHOSPHATASE"/>
    <property type="match status" value="1"/>
</dbReference>
<evidence type="ECO:0000256" key="2">
    <source>
        <dbReference type="ARBA" id="ARBA00022842"/>
    </source>
</evidence>
<dbReference type="NCBIfam" id="TIGR01662">
    <property type="entry name" value="HAD-SF-IIIA"/>
    <property type="match status" value="1"/>
</dbReference>
<dbReference type="Gene3D" id="3.40.50.1000">
    <property type="entry name" value="HAD superfamily/HAD-like"/>
    <property type="match status" value="1"/>
</dbReference>
<protein>
    <submittedName>
        <fullName evidence="3">YqeG family HAD IIIA-type phosphatase</fullName>
    </submittedName>
</protein>
<accession>A0ABW4CGD5</accession>
<evidence type="ECO:0000256" key="1">
    <source>
        <dbReference type="ARBA" id="ARBA00022801"/>
    </source>
</evidence>
<dbReference type="NCBIfam" id="TIGR01668">
    <property type="entry name" value="YqeG_hyp_ppase"/>
    <property type="match status" value="1"/>
</dbReference>
<keyword evidence="4" id="KW-1185">Reference proteome</keyword>
<dbReference type="SUPFAM" id="SSF56784">
    <property type="entry name" value="HAD-like"/>
    <property type="match status" value="1"/>
</dbReference>
<comment type="caution">
    <text evidence="3">The sequence shown here is derived from an EMBL/GenBank/DDBJ whole genome shotgun (WGS) entry which is preliminary data.</text>
</comment>
<gene>
    <name evidence="3" type="ORF">ACFQ4P_06360</name>
</gene>
<dbReference type="InterPro" id="IPR036412">
    <property type="entry name" value="HAD-like_sf"/>
</dbReference>
<dbReference type="InterPro" id="IPR006549">
    <property type="entry name" value="HAD-SF_hydro_IIIA"/>
</dbReference>
<evidence type="ECO:0000313" key="4">
    <source>
        <dbReference type="Proteomes" id="UP001597196"/>
    </source>
</evidence>
<evidence type="ECO:0000313" key="3">
    <source>
        <dbReference type="EMBL" id="MFD1429867.1"/>
    </source>
</evidence>
<dbReference type="Proteomes" id="UP001597196">
    <property type="component" value="Unassembled WGS sequence"/>
</dbReference>
<dbReference type="InterPro" id="IPR010021">
    <property type="entry name" value="PGPP1/Gep4"/>
</dbReference>
<keyword evidence="1" id="KW-0378">Hydrolase</keyword>
<dbReference type="EMBL" id="JBHTOC010000008">
    <property type="protein sequence ID" value="MFD1429867.1"/>
    <property type="molecule type" value="Genomic_DNA"/>
</dbReference>
<organism evidence="3 4">
    <name type="scientific">Lacticaseibacillus mingshuiensis</name>
    <dbReference type="NCBI Taxonomy" id="2799574"/>
    <lineage>
        <taxon>Bacteria</taxon>
        <taxon>Bacillati</taxon>
        <taxon>Bacillota</taxon>
        <taxon>Bacilli</taxon>
        <taxon>Lactobacillales</taxon>
        <taxon>Lactobacillaceae</taxon>
        <taxon>Lacticaseibacillus</taxon>
    </lineage>
</organism>
<keyword evidence="2" id="KW-0460">Magnesium</keyword>
<reference evidence="4" key="1">
    <citation type="journal article" date="2019" name="Int. J. Syst. Evol. Microbiol.">
        <title>The Global Catalogue of Microorganisms (GCM) 10K type strain sequencing project: providing services to taxonomists for standard genome sequencing and annotation.</title>
        <authorList>
            <consortium name="The Broad Institute Genomics Platform"/>
            <consortium name="The Broad Institute Genome Sequencing Center for Infectious Disease"/>
            <person name="Wu L."/>
            <person name="Ma J."/>
        </authorList>
    </citation>
    <scope>NUCLEOTIDE SEQUENCE [LARGE SCALE GENOMIC DNA]</scope>
    <source>
        <strain evidence="4">CCM 8980</strain>
    </source>
</reference>
<dbReference type="Pfam" id="PF13242">
    <property type="entry name" value="Hydrolase_like"/>
    <property type="match status" value="1"/>
</dbReference>
<dbReference type="InterPro" id="IPR051400">
    <property type="entry name" value="HAD-like_hydrolase"/>
</dbReference>
<dbReference type="CDD" id="cd16416">
    <property type="entry name" value="HAD_BsYqeG-like"/>
    <property type="match status" value="1"/>
</dbReference>
<dbReference type="InterPro" id="IPR023214">
    <property type="entry name" value="HAD_sf"/>
</dbReference>
<name>A0ABW4CGD5_9LACO</name>
<sequence>MSLFKPTWLVQAVYGLTAARLKEQGIRAVFCDLDNTLLVWNNPDGSAELRDWLAAMHDADITVMVVSNNNAKRVGRALEKLDLPFVARAMKPLPIGINKAVNYLGLAKQECVMVGDQLLTDVAAGNLAGVRTILVQPLIESDAWNTSINRFLEKFVFMTLGGKKHLHYSEDLNGK</sequence>
<dbReference type="RefSeq" id="WP_203628098.1">
    <property type="nucleotide sequence ID" value="NZ_BOLQ01000018.1"/>
</dbReference>